<dbReference type="GO" id="GO:0070534">
    <property type="term" value="P:protein K63-linked ubiquitination"/>
    <property type="evidence" value="ECO:0007669"/>
    <property type="project" value="TreeGrafter"/>
</dbReference>
<feature type="domain" description="HECT" evidence="5">
    <location>
        <begin position="148"/>
        <end position="488"/>
    </location>
</feature>
<comment type="similarity">
    <text evidence="4">Belongs to the UPL family. K-HECT subfamily.</text>
</comment>
<dbReference type="GO" id="GO:0016607">
    <property type="term" value="C:nuclear speck"/>
    <property type="evidence" value="ECO:0007669"/>
    <property type="project" value="TreeGrafter"/>
</dbReference>
<dbReference type="Gene3D" id="3.30.2160.10">
    <property type="entry name" value="Hect, E3 ligase catalytic domain"/>
    <property type="match status" value="1"/>
</dbReference>
<proteinExistence type="inferred from homology"/>
<dbReference type="EC" id="2.3.2.26" evidence="4"/>
<comment type="pathway">
    <text evidence="4">Protein modification; protein ubiquitination.</text>
</comment>
<dbReference type="AlphaFoldDB" id="A0A3P7PPC7"/>
<dbReference type="Pfam" id="PF00632">
    <property type="entry name" value="HECT"/>
    <property type="match status" value="1"/>
</dbReference>
<name>A0A3P7PPC7_DRAME</name>
<dbReference type="Gene3D" id="3.90.1750.10">
    <property type="entry name" value="Hect, E3 ligase catalytic domains"/>
    <property type="match status" value="1"/>
</dbReference>
<evidence type="ECO:0000313" key="7">
    <source>
        <dbReference type="Proteomes" id="UP000274756"/>
    </source>
</evidence>
<dbReference type="PANTHER" id="PTHR45670:SF1">
    <property type="entry name" value="E3 UBIQUITIN-PROTEIN LIGASE HECTD1"/>
    <property type="match status" value="1"/>
</dbReference>
<dbReference type="GO" id="GO:0061630">
    <property type="term" value="F:ubiquitin protein ligase activity"/>
    <property type="evidence" value="ECO:0007669"/>
    <property type="project" value="UniProtKB-UniRule"/>
</dbReference>
<dbReference type="InterPro" id="IPR000569">
    <property type="entry name" value="HECT_dom"/>
</dbReference>
<evidence type="ECO:0000256" key="3">
    <source>
        <dbReference type="PROSITE-ProRule" id="PRU00104"/>
    </source>
</evidence>
<evidence type="ECO:0000256" key="1">
    <source>
        <dbReference type="ARBA" id="ARBA00022679"/>
    </source>
</evidence>
<dbReference type="InterPro" id="IPR035983">
    <property type="entry name" value="Hect_E3_ubiquitin_ligase"/>
</dbReference>
<dbReference type="SMART" id="SM00119">
    <property type="entry name" value="HECTc"/>
    <property type="match status" value="1"/>
</dbReference>
<keyword evidence="7" id="KW-1185">Reference proteome</keyword>
<comment type="caution">
    <text evidence="3">Lacks conserved residue(s) required for the propagation of feature annotation.</text>
</comment>
<evidence type="ECO:0000256" key="2">
    <source>
        <dbReference type="ARBA" id="ARBA00022786"/>
    </source>
</evidence>
<dbReference type="PANTHER" id="PTHR45670">
    <property type="entry name" value="E3 UBIQUITIN-PROTEIN LIGASE TRIP12"/>
    <property type="match status" value="1"/>
</dbReference>
<keyword evidence="1 4" id="KW-0808">Transferase</keyword>
<sequence>MHSLIWTIDDIETTSNMFVSEKLTQKLMQELSDALVVASCSLPPWCNELVYKYPCLFSLETRIDYFRATAFGKSRAVVWLQNRRDMIIEQSRGATTVNALPNMAGGRRDDHYPEYRIGRIKHERIKVPRDEDSLFEYAGRVMKFHAPRKSILEIEYIGEEGTGLGPTLEFYALVAAEFQKKALAMWICDDNDEDQSRTLDLGEGVKPPGYYIRRAGGLFPAATPAKTEESKRVSDLFHILGIFLAKVLQDGRLVDLPLSKPFLKLLVAPEVSEYPEVRLNNLLTLDDLEIIAPMRGNVLKALAKFIAGKRAIESNRSLNLLKKKEKLQELKVEINGTFCRVEDLSLTFAVNPSSSVFSYAELELIEKGADTNVTVDNVDSYLDNCIDFFLVDGIRNQIEAMRRGFDLVFPLKSLRLFTAEEVQKLLSGEQYPEWTREDVMNYTEPKLGYTKDSPGFLRFVDVLVGMNASERKSFLQFTTGCSSLPPGY</sequence>
<keyword evidence="2 3" id="KW-0833">Ubl conjugation pathway</keyword>
<comment type="function">
    <text evidence="4">E3 ubiquitin-protein ligase which accepts ubiquitin from an E2 ubiquitin-conjugating enzyme in the form of a thioester and then directly transfers the ubiquitin to targeted substrates.</text>
</comment>
<dbReference type="Gene3D" id="3.30.2410.10">
    <property type="entry name" value="Hect, E3 ligase catalytic domain"/>
    <property type="match status" value="1"/>
</dbReference>
<dbReference type="OrthoDB" id="271273at2759"/>
<dbReference type="EMBL" id="UYYG01001155">
    <property type="protein sequence ID" value="VDN56280.1"/>
    <property type="molecule type" value="Genomic_DNA"/>
</dbReference>
<dbReference type="SUPFAM" id="SSF56204">
    <property type="entry name" value="Hect, E3 ligase catalytic domain"/>
    <property type="match status" value="1"/>
</dbReference>
<evidence type="ECO:0000313" key="6">
    <source>
        <dbReference type="EMBL" id="VDN56280.1"/>
    </source>
</evidence>
<dbReference type="STRING" id="318479.A0A3P7PPC7"/>
<dbReference type="Proteomes" id="UP000274756">
    <property type="component" value="Unassembled WGS sequence"/>
</dbReference>
<protein>
    <recommendedName>
        <fullName evidence="4">E3 ubiquitin-protein ligase</fullName>
        <ecNumber evidence="4">2.3.2.26</ecNumber>
    </recommendedName>
</protein>
<dbReference type="UniPathway" id="UPA00143"/>
<reference evidence="6 7" key="1">
    <citation type="submission" date="2018-11" db="EMBL/GenBank/DDBJ databases">
        <authorList>
            <consortium name="Pathogen Informatics"/>
        </authorList>
    </citation>
    <scope>NUCLEOTIDE SEQUENCE [LARGE SCALE GENOMIC DNA]</scope>
</reference>
<evidence type="ECO:0000259" key="5">
    <source>
        <dbReference type="PROSITE" id="PS50237"/>
    </source>
</evidence>
<dbReference type="GO" id="GO:0043161">
    <property type="term" value="P:proteasome-mediated ubiquitin-dependent protein catabolic process"/>
    <property type="evidence" value="ECO:0007669"/>
    <property type="project" value="TreeGrafter"/>
</dbReference>
<dbReference type="PROSITE" id="PS50237">
    <property type="entry name" value="HECT"/>
    <property type="match status" value="1"/>
</dbReference>
<evidence type="ECO:0000256" key="4">
    <source>
        <dbReference type="RuleBase" id="RU369009"/>
    </source>
</evidence>
<organism evidence="6 7">
    <name type="scientific">Dracunculus medinensis</name>
    <name type="common">Guinea worm</name>
    <dbReference type="NCBI Taxonomy" id="318479"/>
    <lineage>
        <taxon>Eukaryota</taxon>
        <taxon>Metazoa</taxon>
        <taxon>Ecdysozoa</taxon>
        <taxon>Nematoda</taxon>
        <taxon>Chromadorea</taxon>
        <taxon>Rhabditida</taxon>
        <taxon>Spirurina</taxon>
        <taxon>Dracunculoidea</taxon>
        <taxon>Dracunculidae</taxon>
        <taxon>Dracunculus</taxon>
    </lineage>
</organism>
<dbReference type="InterPro" id="IPR045322">
    <property type="entry name" value="HECTD1/TRIP12-like"/>
</dbReference>
<gene>
    <name evidence="6" type="ORF">DME_LOCUS6253</name>
</gene>
<accession>A0A3P7PPC7</accession>
<comment type="catalytic activity">
    <reaction evidence="4">
        <text>S-ubiquitinyl-[E2 ubiquitin-conjugating enzyme]-L-cysteine + [acceptor protein]-L-lysine = [E2 ubiquitin-conjugating enzyme]-L-cysteine + N(6)-ubiquitinyl-[acceptor protein]-L-lysine.</text>
        <dbReference type="EC" id="2.3.2.26"/>
    </reaction>
</comment>